<dbReference type="EMBL" id="SGBB01000036">
    <property type="protein sequence ID" value="RZD17521.1"/>
    <property type="molecule type" value="Genomic_DNA"/>
</dbReference>
<dbReference type="PANTHER" id="PTHR42740:SF1">
    <property type="entry name" value="RIBONUCLEASE VAPC3"/>
    <property type="match status" value="1"/>
</dbReference>
<accession>A0A519BJT2</accession>
<dbReference type="Proteomes" id="UP000319296">
    <property type="component" value="Unassembled WGS sequence"/>
</dbReference>
<keyword evidence="2" id="KW-0540">Nuclease</keyword>
<dbReference type="SMART" id="SM00670">
    <property type="entry name" value="PINc"/>
    <property type="match status" value="1"/>
</dbReference>
<sequence length="131" mass="15125">MKDERILIDTSAWIDYFKGQNGQTMNLMDVVLSKNDIYVPKVVIAELLQGCKSEKETSFIEGFLDTFFIIDNSPDTWIKAGRLSFLMKRHGKTVNLTDCYISVIAQENNCIILTLDKHFKDIKKFLEIKLL</sequence>
<evidence type="ECO:0000256" key="4">
    <source>
        <dbReference type="ARBA" id="ARBA00022801"/>
    </source>
</evidence>
<dbReference type="GO" id="GO:0004540">
    <property type="term" value="F:RNA nuclease activity"/>
    <property type="evidence" value="ECO:0007669"/>
    <property type="project" value="TreeGrafter"/>
</dbReference>
<gene>
    <name evidence="7" type="ORF">EVG15_10735</name>
</gene>
<evidence type="ECO:0000256" key="1">
    <source>
        <dbReference type="ARBA" id="ARBA00022649"/>
    </source>
</evidence>
<keyword evidence="3" id="KW-0479">Metal-binding</keyword>
<reference evidence="7 8" key="1">
    <citation type="journal article" date="2019" name="ISME J.">
        <title>Insights into ecological role of a new deltaproteobacterial order Candidatus Acidulodesulfobacterales by metagenomics and metatranscriptomics.</title>
        <authorList>
            <person name="Tan S."/>
            <person name="Liu J."/>
            <person name="Fang Y."/>
            <person name="Hedlund B.P."/>
            <person name="Lian Z.H."/>
            <person name="Huang L.Y."/>
            <person name="Li J.T."/>
            <person name="Huang L.N."/>
            <person name="Li W.J."/>
            <person name="Jiang H.C."/>
            <person name="Dong H.L."/>
            <person name="Shu W.S."/>
        </authorList>
    </citation>
    <scope>NUCLEOTIDE SEQUENCE [LARGE SCALE GENOMIC DNA]</scope>
    <source>
        <strain evidence="7">AP1</strain>
    </source>
</reference>
<evidence type="ECO:0000256" key="5">
    <source>
        <dbReference type="ARBA" id="ARBA00022842"/>
    </source>
</evidence>
<comment type="caution">
    <text evidence="7">The sequence shown here is derived from an EMBL/GenBank/DDBJ whole genome shotgun (WGS) entry which is preliminary data.</text>
</comment>
<keyword evidence="4" id="KW-0378">Hydrolase</keyword>
<name>A0A519BJT2_9DELT</name>
<feature type="domain" description="PIN" evidence="6">
    <location>
        <begin position="4"/>
        <end position="121"/>
    </location>
</feature>
<dbReference type="Gene3D" id="3.40.50.1010">
    <property type="entry name" value="5'-nuclease"/>
    <property type="match status" value="1"/>
</dbReference>
<dbReference type="InterPro" id="IPR051749">
    <property type="entry name" value="PINc/VapC_TA_RNase"/>
</dbReference>
<protein>
    <submittedName>
        <fullName evidence="7">PIN domain nuclease</fullName>
    </submittedName>
</protein>
<organism evidence="7 8">
    <name type="scientific">Candidatus Acididesulfobacter diazotrophicus</name>
    <dbReference type="NCBI Taxonomy" id="2597226"/>
    <lineage>
        <taxon>Bacteria</taxon>
        <taxon>Deltaproteobacteria</taxon>
        <taxon>Candidatus Acidulodesulfobacterales</taxon>
        <taxon>Candidatus Acididesulfobacter</taxon>
    </lineage>
</organism>
<evidence type="ECO:0000256" key="2">
    <source>
        <dbReference type="ARBA" id="ARBA00022722"/>
    </source>
</evidence>
<keyword evidence="1" id="KW-1277">Toxin-antitoxin system</keyword>
<dbReference type="SUPFAM" id="SSF88723">
    <property type="entry name" value="PIN domain-like"/>
    <property type="match status" value="1"/>
</dbReference>
<dbReference type="GO" id="GO:0046872">
    <property type="term" value="F:metal ion binding"/>
    <property type="evidence" value="ECO:0007669"/>
    <property type="project" value="UniProtKB-KW"/>
</dbReference>
<evidence type="ECO:0000313" key="8">
    <source>
        <dbReference type="Proteomes" id="UP000319296"/>
    </source>
</evidence>
<proteinExistence type="predicted"/>
<dbReference type="InterPro" id="IPR002716">
    <property type="entry name" value="PIN_dom"/>
</dbReference>
<evidence type="ECO:0000313" key="7">
    <source>
        <dbReference type="EMBL" id="RZD17521.1"/>
    </source>
</evidence>
<dbReference type="GO" id="GO:0016787">
    <property type="term" value="F:hydrolase activity"/>
    <property type="evidence" value="ECO:0007669"/>
    <property type="project" value="UniProtKB-KW"/>
</dbReference>
<dbReference type="CDD" id="cd18759">
    <property type="entry name" value="PIN_MtVapC3-like"/>
    <property type="match status" value="1"/>
</dbReference>
<dbReference type="Pfam" id="PF01850">
    <property type="entry name" value="PIN"/>
    <property type="match status" value="1"/>
</dbReference>
<dbReference type="AlphaFoldDB" id="A0A519BJT2"/>
<evidence type="ECO:0000259" key="6">
    <source>
        <dbReference type="SMART" id="SM00670"/>
    </source>
</evidence>
<keyword evidence="5" id="KW-0460">Magnesium</keyword>
<dbReference type="PANTHER" id="PTHR42740">
    <property type="entry name" value="RIBONUCLEASE VAPC3"/>
    <property type="match status" value="1"/>
</dbReference>
<dbReference type="InterPro" id="IPR029060">
    <property type="entry name" value="PIN-like_dom_sf"/>
</dbReference>
<evidence type="ECO:0000256" key="3">
    <source>
        <dbReference type="ARBA" id="ARBA00022723"/>
    </source>
</evidence>